<keyword evidence="5 10" id="KW-0347">Helicase</keyword>
<protein>
    <recommendedName>
        <fullName evidence="5">ATP-dependent RNA helicase</fullName>
        <ecNumber evidence="5">3.6.4.13</ecNumber>
    </recommendedName>
</protein>
<evidence type="ECO:0000256" key="2">
    <source>
        <dbReference type="ARBA" id="ARBA00022801"/>
    </source>
</evidence>
<evidence type="ECO:0000313" key="11">
    <source>
        <dbReference type="Proteomes" id="UP000018208"/>
    </source>
</evidence>
<dbReference type="OrthoDB" id="10256233at2759"/>
<keyword evidence="11" id="KW-1185">Reference proteome</keyword>
<dbReference type="SUPFAM" id="SSF52540">
    <property type="entry name" value="P-loop containing nucleoside triphosphate hydrolases"/>
    <property type="match status" value="1"/>
</dbReference>
<feature type="region of interest" description="Disordered" evidence="6">
    <location>
        <begin position="442"/>
        <end position="478"/>
    </location>
</feature>
<dbReference type="InterPro" id="IPR001650">
    <property type="entry name" value="Helicase_C-like"/>
</dbReference>
<feature type="compositionally biased region" description="Basic and acidic residues" evidence="6">
    <location>
        <begin position="454"/>
        <end position="468"/>
    </location>
</feature>
<dbReference type="PROSITE" id="PS51194">
    <property type="entry name" value="HELICASE_CTER"/>
    <property type="match status" value="1"/>
</dbReference>
<dbReference type="Gene3D" id="3.40.50.300">
    <property type="entry name" value="P-loop containing nucleotide triphosphate hydrolases"/>
    <property type="match status" value="2"/>
</dbReference>
<evidence type="ECO:0000256" key="3">
    <source>
        <dbReference type="ARBA" id="ARBA00022840"/>
    </source>
</evidence>
<evidence type="ECO:0000256" key="6">
    <source>
        <dbReference type="SAM" id="MobiDB-lite"/>
    </source>
</evidence>
<organism evidence="9">
    <name type="scientific">Spironucleus salmonicida</name>
    <dbReference type="NCBI Taxonomy" id="348837"/>
    <lineage>
        <taxon>Eukaryota</taxon>
        <taxon>Metamonada</taxon>
        <taxon>Diplomonadida</taxon>
        <taxon>Hexamitidae</taxon>
        <taxon>Hexamitinae</taxon>
        <taxon>Spironucleus</taxon>
    </lineage>
</organism>
<feature type="domain" description="Helicase C-terminal" evidence="8">
    <location>
        <begin position="245"/>
        <end position="411"/>
    </location>
</feature>
<dbReference type="SMART" id="SM00490">
    <property type="entry name" value="HELICc"/>
    <property type="match status" value="1"/>
</dbReference>
<dbReference type="PROSITE" id="PS51192">
    <property type="entry name" value="HELICASE_ATP_BIND_1"/>
    <property type="match status" value="1"/>
</dbReference>
<evidence type="ECO:0000259" key="8">
    <source>
        <dbReference type="PROSITE" id="PS51194"/>
    </source>
</evidence>
<dbReference type="EMBL" id="AUWU02000004">
    <property type="protein sequence ID" value="KAH0573790.1"/>
    <property type="molecule type" value="Genomic_DNA"/>
</dbReference>
<keyword evidence="9" id="KW-0396">Initiation factor</keyword>
<comment type="similarity">
    <text evidence="5">Belongs to the DEAD box helicase family.</text>
</comment>
<reference evidence="10" key="2">
    <citation type="submission" date="2020-12" db="EMBL/GenBank/DDBJ databases">
        <title>New Spironucleus salmonicida genome in near-complete chromosomes.</title>
        <authorList>
            <person name="Xu F."/>
            <person name="Kurt Z."/>
            <person name="Jimenez-Gonzalez A."/>
            <person name="Astvaldsson A."/>
            <person name="Andersson J.O."/>
            <person name="Svard S.G."/>
        </authorList>
    </citation>
    <scope>NUCLEOTIDE SEQUENCE</scope>
    <source>
        <strain evidence="10">ATCC 50377</strain>
    </source>
</reference>
<dbReference type="Proteomes" id="UP000018208">
    <property type="component" value="Unassembled WGS sequence"/>
</dbReference>
<accession>V6LZX0</accession>
<keyword evidence="4 5" id="KW-0694">RNA-binding</keyword>
<comment type="domain">
    <text evidence="5">The Q motif is unique to and characteristic of the DEAD box family of RNA helicases and controls ATP binding and hydrolysis.</text>
</comment>
<dbReference type="GO" id="GO:0003723">
    <property type="term" value="F:RNA binding"/>
    <property type="evidence" value="ECO:0007669"/>
    <property type="project" value="UniProtKB-UniRule"/>
</dbReference>
<gene>
    <name evidence="9" type="ORF">SS50377_13488</name>
    <name evidence="10" type="ORF">SS50377_23725</name>
</gene>
<evidence type="ECO:0000313" key="9">
    <source>
        <dbReference type="EMBL" id="EST46404.1"/>
    </source>
</evidence>
<sequence length="478" mass="54049">MNAKLLSSEQSWDGFGLPQKLVDTLIKNDFKTPSVTQVALYESLKDDAKRSGILEAPTGTGKTIAFVSHALRQVDASRKIPQVVIFVHTQILGFQILHEVQKLEKQLDITSSLLLGFNANLSFNHNAHIIVATPGAFVQNFLPKTSRGKTETAKYKHDFSLIVLDEADYYWKDTNQREAMVRVFGDLNMCQVLLFSATLDEHVSKKLVQEWLKNQRNPFTVKKEVTLENTSHFFVDFRQNNESQKLDQLQTIFDLDIYESGFKSIIFCKTRKQVDSTFQKIVELGYEASRYHGDMTQEERQVEYKKFLAGETRVLITTDMLARGIDIVTIALVINYEVPTEGPQGNEQVATATYVHRIGRGGRFGRISVAITFVSNDQDMSNMKEIQSYVDKRFNKSGIIQEMKIGQISKTICEVFANQTAENEEHNDLAILMTGAKGVSTNFKKRSVPNKSGSDSKKAEVEEAKAEIVNDDNEISFE</sequence>
<dbReference type="InterPro" id="IPR014001">
    <property type="entry name" value="Helicase_ATP-bd"/>
</dbReference>
<evidence type="ECO:0000259" key="7">
    <source>
        <dbReference type="PROSITE" id="PS51192"/>
    </source>
</evidence>
<evidence type="ECO:0000256" key="1">
    <source>
        <dbReference type="ARBA" id="ARBA00022741"/>
    </source>
</evidence>
<reference evidence="9 10" key="1">
    <citation type="journal article" date="2014" name="PLoS Genet.">
        <title>The Genome of Spironucleus salmonicida Highlights a Fish Pathogen Adapted to Fluctuating Environments.</title>
        <authorList>
            <person name="Xu F."/>
            <person name="Jerlstrom-Hultqvist J."/>
            <person name="Einarsson E."/>
            <person name="Astvaldsson A."/>
            <person name="Svard S.G."/>
            <person name="Andersson J.O."/>
        </authorList>
    </citation>
    <scope>NUCLEOTIDE SEQUENCE</scope>
    <source>
        <strain evidence="10">ATCC 50377</strain>
    </source>
</reference>
<dbReference type="EMBL" id="KI546074">
    <property type="protein sequence ID" value="EST46404.1"/>
    <property type="molecule type" value="Genomic_DNA"/>
</dbReference>
<dbReference type="GO" id="GO:0005524">
    <property type="term" value="F:ATP binding"/>
    <property type="evidence" value="ECO:0007669"/>
    <property type="project" value="UniProtKB-UniRule"/>
</dbReference>
<comment type="catalytic activity">
    <reaction evidence="5">
        <text>ATP + H2O = ADP + phosphate + H(+)</text>
        <dbReference type="Rhea" id="RHEA:13065"/>
        <dbReference type="ChEBI" id="CHEBI:15377"/>
        <dbReference type="ChEBI" id="CHEBI:15378"/>
        <dbReference type="ChEBI" id="CHEBI:30616"/>
        <dbReference type="ChEBI" id="CHEBI:43474"/>
        <dbReference type="ChEBI" id="CHEBI:456216"/>
        <dbReference type="EC" id="3.6.4.13"/>
    </reaction>
</comment>
<keyword evidence="2 5" id="KW-0378">Hydrolase</keyword>
<keyword evidence="1 5" id="KW-0547">Nucleotide-binding</keyword>
<dbReference type="CDD" id="cd18787">
    <property type="entry name" value="SF2_C_DEAD"/>
    <property type="match status" value="1"/>
</dbReference>
<dbReference type="Pfam" id="PF00271">
    <property type="entry name" value="Helicase_C"/>
    <property type="match status" value="1"/>
</dbReference>
<dbReference type="VEuPathDB" id="GiardiaDB:SS50377_23725"/>
<comment type="function">
    <text evidence="5">RNA helicase.</text>
</comment>
<dbReference type="SMART" id="SM00487">
    <property type="entry name" value="DEXDc"/>
    <property type="match status" value="1"/>
</dbReference>
<dbReference type="GO" id="GO:0003724">
    <property type="term" value="F:RNA helicase activity"/>
    <property type="evidence" value="ECO:0007669"/>
    <property type="project" value="UniProtKB-EC"/>
</dbReference>
<dbReference type="PANTHER" id="PTHR24031">
    <property type="entry name" value="RNA HELICASE"/>
    <property type="match status" value="1"/>
</dbReference>
<proteinExistence type="inferred from homology"/>
<dbReference type="InterPro" id="IPR027417">
    <property type="entry name" value="P-loop_NTPase"/>
</dbReference>
<evidence type="ECO:0000313" key="10">
    <source>
        <dbReference type="EMBL" id="KAH0573790.1"/>
    </source>
</evidence>
<dbReference type="GO" id="GO:0016787">
    <property type="term" value="F:hydrolase activity"/>
    <property type="evidence" value="ECO:0007669"/>
    <property type="project" value="UniProtKB-KW"/>
</dbReference>
<dbReference type="InterPro" id="IPR011545">
    <property type="entry name" value="DEAD/DEAH_box_helicase_dom"/>
</dbReference>
<evidence type="ECO:0000256" key="4">
    <source>
        <dbReference type="ARBA" id="ARBA00022884"/>
    </source>
</evidence>
<dbReference type="GO" id="GO:0003743">
    <property type="term" value="F:translation initiation factor activity"/>
    <property type="evidence" value="ECO:0007669"/>
    <property type="project" value="UniProtKB-KW"/>
</dbReference>
<feature type="domain" description="Helicase ATP-binding" evidence="7">
    <location>
        <begin position="43"/>
        <end position="217"/>
    </location>
</feature>
<keyword evidence="9" id="KW-0648">Protein biosynthesis</keyword>
<name>V6LZX0_9EUKA</name>
<keyword evidence="3 5" id="KW-0067">ATP-binding</keyword>
<dbReference type="AlphaFoldDB" id="V6LZX0"/>
<dbReference type="Pfam" id="PF00270">
    <property type="entry name" value="DEAD"/>
    <property type="match status" value="1"/>
</dbReference>
<dbReference type="EC" id="3.6.4.13" evidence="5"/>
<feature type="compositionally biased region" description="Acidic residues" evidence="6">
    <location>
        <begin position="469"/>
        <end position="478"/>
    </location>
</feature>
<evidence type="ECO:0000256" key="5">
    <source>
        <dbReference type="RuleBase" id="RU365068"/>
    </source>
</evidence>